<accession>A0A1V6UF64</accession>
<proteinExistence type="predicted"/>
<evidence type="ECO:0000313" key="1">
    <source>
        <dbReference type="EMBL" id="OQE37095.1"/>
    </source>
</evidence>
<comment type="caution">
    <text evidence="1">The sequence shown here is derived from an EMBL/GenBank/DDBJ whole genome shotgun (WGS) entry which is preliminary data.</text>
</comment>
<sequence length="48" mass="5310">MPWPSEPSVEALNALLQILRSARCFGNDTKLFGGLLDDTLIYVTQAIM</sequence>
<protein>
    <submittedName>
        <fullName evidence="1">Uncharacterized protein</fullName>
    </submittedName>
</protein>
<evidence type="ECO:0000313" key="2">
    <source>
        <dbReference type="Proteomes" id="UP000191500"/>
    </source>
</evidence>
<organism evidence="1 2">
    <name type="scientific">Penicillium coprophilum</name>
    <dbReference type="NCBI Taxonomy" id="36646"/>
    <lineage>
        <taxon>Eukaryota</taxon>
        <taxon>Fungi</taxon>
        <taxon>Dikarya</taxon>
        <taxon>Ascomycota</taxon>
        <taxon>Pezizomycotina</taxon>
        <taxon>Eurotiomycetes</taxon>
        <taxon>Eurotiomycetidae</taxon>
        <taxon>Eurotiales</taxon>
        <taxon>Aspergillaceae</taxon>
        <taxon>Penicillium</taxon>
    </lineage>
</organism>
<gene>
    <name evidence="1" type="ORF">PENCOP_c010G04498</name>
</gene>
<dbReference type="AlphaFoldDB" id="A0A1V6UF64"/>
<dbReference type="EMBL" id="MDDG01000010">
    <property type="protein sequence ID" value="OQE37095.1"/>
    <property type="molecule type" value="Genomic_DNA"/>
</dbReference>
<keyword evidence="2" id="KW-1185">Reference proteome</keyword>
<name>A0A1V6UF64_9EURO</name>
<reference evidence="2" key="1">
    <citation type="journal article" date="2017" name="Nat. Microbiol.">
        <title>Global analysis of biosynthetic gene clusters reveals vast potential of secondary metabolite production in Penicillium species.</title>
        <authorList>
            <person name="Nielsen J.C."/>
            <person name="Grijseels S."/>
            <person name="Prigent S."/>
            <person name="Ji B."/>
            <person name="Dainat J."/>
            <person name="Nielsen K.F."/>
            <person name="Frisvad J.C."/>
            <person name="Workman M."/>
            <person name="Nielsen J."/>
        </authorList>
    </citation>
    <scope>NUCLEOTIDE SEQUENCE [LARGE SCALE GENOMIC DNA]</scope>
    <source>
        <strain evidence="2">IBT 31321</strain>
    </source>
</reference>
<dbReference type="Proteomes" id="UP000191500">
    <property type="component" value="Unassembled WGS sequence"/>
</dbReference>